<organism evidence="9 10">
    <name type="scientific">Winogradskyella flava</name>
    <dbReference type="NCBI Taxonomy" id="1884876"/>
    <lineage>
        <taxon>Bacteria</taxon>
        <taxon>Pseudomonadati</taxon>
        <taxon>Bacteroidota</taxon>
        <taxon>Flavobacteriia</taxon>
        <taxon>Flavobacteriales</taxon>
        <taxon>Flavobacteriaceae</taxon>
        <taxon>Winogradskyella</taxon>
    </lineage>
</organism>
<dbReference type="InterPro" id="IPR019109">
    <property type="entry name" value="MamF_MmsF"/>
</dbReference>
<feature type="transmembrane region" description="Helical" evidence="7">
    <location>
        <begin position="151"/>
        <end position="169"/>
    </location>
</feature>
<evidence type="ECO:0000256" key="3">
    <source>
        <dbReference type="ARBA" id="ARBA00022989"/>
    </source>
</evidence>
<dbReference type="AlphaFoldDB" id="A0A842IU75"/>
<evidence type="ECO:0000259" key="8">
    <source>
        <dbReference type="PROSITE" id="PS50943"/>
    </source>
</evidence>
<dbReference type="PANTHER" id="PTHR46797:SF1">
    <property type="entry name" value="METHYLPHOSPHONATE SYNTHASE"/>
    <property type="match status" value="1"/>
</dbReference>
<dbReference type="InterPro" id="IPR050807">
    <property type="entry name" value="TransReg_Diox_bact_type"/>
</dbReference>
<dbReference type="EMBL" id="JACLCP010000003">
    <property type="protein sequence ID" value="MBC2845699.1"/>
    <property type="molecule type" value="Genomic_DNA"/>
</dbReference>
<dbReference type="Proteomes" id="UP000533900">
    <property type="component" value="Unassembled WGS sequence"/>
</dbReference>
<dbReference type="PANTHER" id="PTHR46797">
    <property type="entry name" value="HTH-TYPE TRANSCRIPTIONAL REGULATOR"/>
    <property type="match status" value="1"/>
</dbReference>
<dbReference type="GO" id="GO:0003677">
    <property type="term" value="F:DNA binding"/>
    <property type="evidence" value="ECO:0007669"/>
    <property type="project" value="UniProtKB-KW"/>
</dbReference>
<feature type="region of interest" description="Disordered" evidence="6">
    <location>
        <begin position="1"/>
        <end position="20"/>
    </location>
</feature>
<evidence type="ECO:0000256" key="5">
    <source>
        <dbReference type="ARBA" id="ARBA00023136"/>
    </source>
</evidence>
<dbReference type="CDD" id="cd00093">
    <property type="entry name" value="HTH_XRE"/>
    <property type="match status" value="1"/>
</dbReference>
<evidence type="ECO:0000313" key="10">
    <source>
        <dbReference type="Proteomes" id="UP000533900"/>
    </source>
</evidence>
<evidence type="ECO:0000256" key="2">
    <source>
        <dbReference type="ARBA" id="ARBA00022692"/>
    </source>
</evidence>
<dbReference type="Pfam" id="PF09685">
    <property type="entry name" value="MamF_MmsF"/>
    <property type="match status" value="1"/>
</dbReference>
<dbReference type="SMART" id="SM00530">
    <property type="entry name" value="HTH_XRE"/>
    <property type="match status" value="1"/>
</dbReference>
<evidence type="ECO:0000256" key="4">
    <source>
        <dbReference type="ARBA" id="ARBA00023125"/>
    </source>
</evidence>
<feature type="transmembrane region" description="Helical" evidence="7">
    <location>
        <begin position="117"/>
        <end position="139"/>
    </location>
</feature>
<gene>
    <name evidence="9" type="ORF">H7F21_11395</name>
</gene>
<name>A0A842IU75_9FLAO</name>
<dbReference type="Gene3D" id="1.10.260.40">
    <property type="entry name" value="lambda repressor-like DNA-binding domains"/>
    <property type="match status" value="1"/>
</dbReference>
<accession>A0A842IU75</accession>
<dbReference type="InterPro" id="IPR001387">
    <property type="entry name" value="Cro/C1-type_HTH"/>
</dbReference>
<evidence type="ECO:0000256" key="7">
    <source>
        <dbReference type="SAM" id="Phobius"/>
    </source>
</evidence>
<comment type="caution">
    <text evidence="9">The sequence shown here is derived from an EMBL/GenBank/DDBJ whole genome shotgun (WGS) entry which is preliminary data.</text>
</comment>
<keyword evidence="5 7" id="KW-0472">Membrane</keyword>
<keyword evidence="2 7" id="KW-0812">Transmembrane</keyword>
<comment type="subcellular location">
    <subcellularLocation>
        <location evidence="1">Membrane</location>
        <topology evidence="1">Multi-pass membrane protein</topology>
    </subcellularLocation>
</comment>
<keyword evidence="10" id="KW-1185">Reference proteome</keyword>
<dbReference type="SUPFAM" id="SSF47413">
    <property type="entry name" value="lambda repressor-like DNA-binding domains"/>
    <property type="match status" value="1"/>
</dbReference>
<dbReference type="InterPro" id="IPR010982">
    <property type="entry name" value="Lambda_DNA-bd_dom_sf"/>
</dbReference>
<evidence type="ECO:0000256" key="1">
    <source>
        <dbReference type="ARBA" id="ARBA00004141"/>
    </source>
</evidence>
<proteinExistence type="predicted"/>
<protein>
    <submittedName>
        <fullName evidence="9">Helix-turn-helix domain-containing protein</fullName>
    </submittedName>
</protein>
<keyword evidence="3 7" id="KW-1133">Transmembrane helix</keyword>
<feature type="transmembrane region" description="Helical" evidence="7">
    <location>
        <begin position="81"/>
        <end position="105"/>
    </location>
</feature>
<keyword evidence="4" id="KW-0238">DNA-binding</keyword>
<reference evidence="9" key="1">
    <citation type="submission" date="2020-08" db="EMBL/GenBank/DDBJ databases">
        <title>Winogradskyella ouciana sp. nov., isolated from the hadal seawater of the Mariana Trench.</title>
        <authorList>
            <person name="He X."/>
        </authorList>
    </citation>
    <scope>NUCLEOTIDE SEQUENCE [LARGE SCALE GENOMIC DNA]</scope>
    <source>
        <strain evidence="9">KCTC 52348</strain>
    </source>
</reference>
<dbReference type="PROSITE" id="PS50943">
    <property type="entry name" value="HTH_CROC1"/>
    <property type="match status" value="1"/>
</dbReference>
<dbReference type="Pfam" id="PF01381">
    <property type="entry name" value="HTH_3"/>
    <property type="match status" value="1"/>
</dbReference>
<feature type="domain" description="HTH cro/C1-type" evidence="8">
    <location>
        <begin position="5"/>
        <end position="59"/>
    </location>
</feature>
<dbReference type="RefSeq" id="WP_185789415.1">
    <property type="nucleotide sequence ID" value="NZ_CANMIT010000006.1"/>
</dbReference>
<feature type="compositionally biased region" description="Basic residues" evidence="6">
    <location>
        <begin position="1"/>
        <end position="12"/>
    </location>
</feature>
<dbReference type="GO" id="GO:0005829">
    <property type="term" value="C:cytosol"/>
    <property type="evidence" value="ECO:0007669"/>
    <property type="project" value="TreeGrafter"/>
</dbReference>
<dbReference type="GO" id="GO:0003700">
    <property type="term" value="F:DNA-binding transcription factor activity"/>
    <property type="evidence" value="ECO:0007669"/>
    <property type="project" value="TreeGrafter"/>
</dbReference>
<evidence type="ECO:0000313" key="9">
    <source>
        <dbReference type="EMBL" id="MBC2845699.1"/>
    </source>
</evidence>
<sequence>MPNSLKAHRKAKNLTQEELSEHSGISVRTIQRLEKGLTPGSAHTIKTLAKALEVKSSDIVISQSEIQEPYDDLHKVKLMNFSILSVLMLPFGNLILPTLVYFFNIKNDYVKTIGKRIISIQILSTFFLVFLSVSIFLLMGRGNGAIPKPVPIIYFMYTLVSILIVIKTSRDLDRNRKILKIFPDLI</sequence>
<evidence type="ECO:0000256" key="6">
    <source>
        <dbReference type="SAM" id="MobiDB-lite"/>
    </source>
</evidence>